<dbReference type="Proteomes" id="UP001501727">
    <property type="component" value="Unassembled WGS sequence"/>
</dbReference>
<dbReference type="PANTHER" id="PTHR33146">
    <property type="entry name" value="ENDONUCLEASE 4"/>
    <property type="match status" value="1"/>
</dbReference>
<evidence type="ECO:0000313" key="7">
    <source>
        <dbReference type="EMBL" id="GAA3915659.1"/>
    </source>
</evidence>
<evidence type="ECO:0000256" key="5">
    <source>
        <dbReference type="ARBA" id="ARBA00023157"/>
    </source>
</evidence>
<dbReference type="SUPFAM" id="SSF48537">
    <property type="entry name" value="Phospholipase C/P1 nuclease"/>
    <property type="match status" value="1"/>
</dbReference>
<evidence type="ECO:0000256" key="1">
    <source>
        <dbReference type="ARBA" id="ARBA00022722"/>
    </source>
</evidence>
<dbReference type="EMBL" id="BAAAZU010000003">
    <property type="protein sequence ID" value="GAA3915659.1"/>
    <property type="molecule type" value="Genomic_DNA"/>
</dbReference>
<proteinExistence type="predicted"/>
<accession>A0ABP7M695</accession>
<comment type="caution">
    <text evidence="7">The sequence shown here is derived from an EMBL/GenBank/DDBJ whole genome shotgun (WGS) entry which is preliminary data.</text>
</comment>
<keyword evidence="6" id="KW-0325">Glycoprotein</keyword>
<dbReference type="PANTHER" id="PTHR33146:SF26">
    <property type="entry name" value="ENDONUCLEASE 4"/>
    <property type="match status" value="1"/>
</dbReference>
<dbReference type="Gene3D" id="1.10.575.10">
    <property type="entry name" value="P1 Nuclease"/>
    <property type="match status" value="1"/>
</dbReference>
<keyword evidence="4" id="KW-0378">Hydrolase</keyword>
<keyword evidence="1" id="KW-0540">Nuclease</keyword>
<dbReference type="InterPro" id="IPR008947">
    <property type="entry name" value="PLipase_C/P1_nuclease_dom_sf"/>
</dbReference>
<evidence type="ECO:0000256" key="3">
    <source>
        <dbReference type="ARBA" id="ARBA00022759"/>
    </source>
</evidence>
<evidence type="ECO:0000256" key="4">
    <source>
        <dbReference type="ARBA" id="ARBA00022801"/>
    </source>
</evidence>
<evidence type="ECO:0000256" key="2">
    <source>
        <dbReference type="ARBA" id="ARBA00022723"/>
    </source>
</evidence>
<dbReference type="InterPro" id="IPR003154">
    <property type="entry name" value="S1/P1nuclease"/>
</dbReference>
<name>A0ABP7M695_9GAMM</name>
<organism evidence="7 8">
    <name type="scientific">Luteimonas lutimaris</name>
    <dbReference type="NCBI Taxonomy" id="698645"/>
    <lineage>
        <taxon>Bacteria</taxon>
        <taxon>Pseudomonadati</taxon>
        <taxon>Pseudomonadota</taxon>
        <taxon>Gammaproteobacteria</taxon>
        <taxon>Lysobacterales</taxon>
        <taxon>Lysobacteraceae</taxon>
        <taxon>Luteimonas</taxon>
    </lineage>
</organism>
<keyword evidence="5" id="KW-1015">Disulfide bond</keyword>
<keyword evidence="3" id="KW-0255">Endonuclease</keyword>
<protein>
    <submittedName>
        <fullName evidence="7">S1/P1 nuclease</fullName>
    </submittedName>
</protein>
<keyword evidence="2" id="KW-0479">Metal-binding</keyword>
<keyword evidence="8" id="KW-1185">Reference proteome</keyword>
<sequence length="288" mass="31567">MKTMPRLFFAAFLLLLAPAALGWAQLGHRLVGELAQRHLTPAADAEVARLLAGEPDPTLAGVAAWADTLRDEDPARFKATSKWHYVNTAPDGGCRYVPARDCPDGNCVIGALEAQLAILSDRSQPVEARRDALKFVVHLVGDMHQPLHATNHTDAGGNGYQISLRTDLPPEAYARKHYENGVMGTNLHSVWDYYILGTAGFGADRKAVTPYADKLDALPWPPVTEAGHSAPEAWAGESCRLVDARRLYPEGTHKLDKAYLDEYRPLAEQRVRQAAYRLALLLNEALGD</sequence>
<evidence type="ECO:0000256" key="6">
    <source>
        <dbReference type="ARBA" id="ARBA00023180"/>
    </source>
</evidence>
<reference evidence="8" key="1">
    <citation type="journal article" date="2019" name="Int. J. Syst. Evol. Microbiol.">
        <title>The Global Catalogue of Microorganisms (GCM) 10K type strain sequencing project: providing services to taxonomists for standard genome sequencing and annotation.</title>
        <authorList>
            <consortium name="The Broad Institute Genomics Platform"/>
            <consortium name="The Broad Institute Genome Sequencing Center for Infectious Disease"/>
            <person name="Wu L."/>
            <person name="Ma J."/>
        </authorList>
    </citation>
    <scope>NUCLEOTIDE SEQUENCE [LARGE SCALE GENOMIC DNA]</scope>
    <source>
        <strain evidence="8">JCM 16916</strain>
    </source>
</reference>
<dbReference type="Pfam" id="PF02265">
    <property type="entry name" value="S1-P1_nuclease"/>
    <property type="match status" value="1"/>
</dbReference>
<evidence type="ECO:0000313" key="8">
    <source>
        <dbReference type="Proteomes" id="UP001501727"/>
    </source>
</evidence>
<gene>
    <name evidence="7" type="ORF">GCM10022229_06040</name>
</gene>
<dbReference type="CDD" id="cd11010">
    <property type="entry name" value="S1-P1_nuclease"/>
    <property type="match status" value="1"/>
</dbReference>